<keyword evidence="2" id="KW-1185">Reference proteome</keyword>
<organism evidence="1 2">
    <name type="scientific">Xylaria bambusicola</name>
    <dbReference type="NCBI Taxonomy" id="326684"/>
    <lineage>
        <taxon>Eukaryota</taxon>
        <taxon>Fungi</taxon>
        <taxon>Dikarya</taxon>
        <taxon>Ascomycota</taxon>
        <taxon>Pezizomycotina</taxon>
        <taxon>Sordariomycetes</taxon>
        <taxon>Xylariomycetidae</taxon>
        <taxon>Xylariales</taxon>
        <taxon>Xylariaceae</taxon>
        <taxon>Xylaria</taxon>
    </lineage>
</organism>
<comment type="caution">
    <text evidence="1">The sequence shown here is derived from an EMBL/GenBank/DDBJ whole genome shotgun (WGS) entry which is preliminary data.</text>
</comment>
<evidence type="ECO:0000313" key="1">
    <source>
        <dbReference type="EMBL" id="KAK5628165.1"/>
    </source>
</evidence>
<protein>
    <submittedName>
        <fullName evidence="1">Uncharacterized protein</fullName>
    </submittedName>
</protein>
<accession>A0AAN7U9P0</accession>
<evidence type="ECO:0000313" key="2">
    <source>
        <dbReference type="Proteomes" id="UP001305414"/>
    </source>
</evidence>
<name>A0AAN7U9P0_9PEZI</name>
<gene>
    <name evidence="1" type="ORF">RRF57_003880</name>
</gene>
<dbReference type="AlphaFoldDB" id="A0AAN7U9P0"/>
<dbReference type="EMBL" id="JAWHQM010000008">
    <property type="protein sequence ID" value="KAK5628165.1"/>
    <property type="molecule type" value="Genomic_DNA"/>
</dbReference>
<proteinExistence type="predicted"/>
<reference evidence="1 2" key="1">
    <citation type="submission" date="2023-10" db="EMBL/GenBank/DDBJ databases">
        <title>Draft genome sequence of Xylaria bambusicola isolate GMP-LS, the root and basal stem rot pathogen of sugarcane in Indonesia.</title>
        <authorList>
            <person name="Selvaraj P."/>
            <person name="Muralishankar V."/>
            <person name="Muruganantham S."/>
            <person name="Sp S."/>
            <person name="Haryani S."/>
            <person name="Lau K.J.X."/>
            <person name="Naqvi N.I."/>
        </authorList>
    </citation>
    <scope>NUCLEOTIDE SEQUENCE [LARGE SCALE GENOMIC DNA]</scope>
    <source>
        <strain evidence="1">GMP-LS</strain>
    </source>
</reference>
<dbReference type="Proteomes" id="UP001305414">
    <property type="component" value="Unassembled WGS sequence"/>
</dbReference>
<sequence>MALAAAYQQFLAAPTPSHLAANATLNYITTTTTFRGPSDIIQHLNTLRKQINKKKENVLSLVHSQTAIAIEIETVLEFVTSGASYLPALDDNFLTDRTVYIPIVSHSPVSLPVLCLFSISH</sequence>